<dbReference type="RefSeq" id="WP_091155906.1">
    <property type="nucleotide sequence ID" value="NZ_FNAI01000019.1"/>
</dbReference>
<dbReference type="EMBL" id="FNAI01000019">
    <property type="protein sequence ID" value="SDF50847.1"/>
    <property type="molecule type" value="Genomic_DNA"/>
</dbReference>
<dbReference type="Gene3D" id="3.30.379.10">
    <property type="entry name" value="Chitobiase/beta-hexosaminidase domain 2-like"/>
    <property type="match status" value="1"/>
</dbReference>
<gene>
    <name evidence="11" type="ORF">SAMN05216464_11946</name>
</gene>
<dbReference type="AlphaFoldDB" id="A0A1G7LMU2"/>
<name>A0A1G7LMU2_9SPHI</name>
<dbReference type="InterPro" id="IPR013830">
    <property type="entry name" value="SGNH_hydro"/>
</dbReference>
<feature type="domain" description="Beta-hexosaminidase bacterial type N-terminal" evidence="9">
    <location>
        <begin position="234"/>
        <end position="355"/>
    </location>
</feature>
<dbReference type="SUPFAM" id="SSF51445">
    <property type="entry name" value="(Trans)glycosidases"/>
    <property type="match status" value="1"/>
</dbReference>
<evidence type="ECO:0000256" key="5">
    <source>
        <dbReference type="ARBA" id="ARBA00023295"/>
    </source>
</evidence>
<dbReference type="PRINTS" id="PR00738">
    <property type="entry name" value="GLHYDRLASE20"/>
</dbReference>
<dbReference type="Proteomes" id="UP000199072">
    <property type="component" value="Unassembled WGS sequence"/>
</dbReference>
<dbReference type="Gene3D" id="3.20.20.80">
    <property type="entry name" value="Glycosidases"/>
    <property type="match status" value="1"/>
</dbReference>
<dbReference type="PANTHER" id="PTHR22600">
    <property type="entry name" value="BETA-HEXOSAMINIDASE"/>
    <property type="match status" value="1"/>
</dbReference>
<dbReference type="STRING" id="1391627.SAMN05216464_11946"/>
<comment type="similarity">
    <text evidence="2">Belongs to the glycosyl hydrolase 20 family.</text>
</comment>
<feature type="signal peptide" evidence="7">
    <location>
        <begin position="1"/>
        <end position="24"/>
    </location>
</feature>
<dbReference type="GO" id="GO:0016020">
    <property type="term" value="C:membrane"/>
    <property type="evidence" value="ECO:0007669"/>
    <property type="project" value="TreeGrafter"/>
</dbReference>
<dbReference type="InterPro" id="IPR029018">
    <property type="entry name" value="Hex-like_dom2"/>
</dbReference>
<keyword evidence="5" id="KW-0326">Glycosidase</keyword>
<protein>
    <recommendedName>
        <fullName evidence="3">beta-N-acetylhexosaminidase</fullName>
        <ecNumber evidence="3">3.2.1.52</ecNumber>
    </recommendedName>
</protein>
<dbReference type="PANTHER" id="PTHR22600:SF57">
    <property type="entry name" value="BETA-N-ACETYLHEXOSAMINIDASE"/>
    <property type="match status" value="1"/>
</dbReference>
<dbReference type="Gene3D" id="3.40.50.1110">
    <property type="entry name" value="SGNH hydrolase"/>
    <property type="match status" value="1"/>
</dbReference>
<evidence type="ECO:0000313" key="11">
    <source>
        <dbReference type="EMBL" id="SDF50847.1"/>
    </source>
</evidence>
<accession>A0A1G7LMU2</accession>
<keyword evidence="12" id="KW-1185">Reference proteome</keyword>
<reference evidence="11 12" key="1">
    <citation type="submission" date="2016-10" db="EMBL/GenBank/DDBJ databases">
        <authorList>
            <person name="de Groot N.N."/>
        </authorList>
    </citation>
    <scope>NUCLEOTIDE SEQUENCE [LARGE SCALE GENOMIC DNA]</scope>
    <source>
        <strain evidence="11 12">47C3B</strain>
    </source>
</reference>
<dbReference type="InterPro" id="IPR017853">
    <property type="entry name" value="GH"/>
</dbReference>
<evidence type="ECO:0000259" key="8">
    <source>
        <dbReference type="Pfam" id="PF00728"/>
    </source>
</evidence>
<dbReference type="EC" id="3.2.1.52" evidence="3"/>
<dbReference type="SUPFAM" id="SSF55545">
    <property type="entry name" value="beta-N-acetylhexosaminidase-like domain"/>
    <property type="match status" value="1"/>
</dbReference>
<evidence type="ECO:0000256" key="7">
    <source>
        <dbReference type="SAM" id="SignalP"/>
    </source>
</evidence>
<evidence type="ECO:0000256" key="4">
    <source>
        <dbReference type="ARBA" id="ARBA00022801"/>
    </source>
</evidence>
<dbReference type="InterPro" id="IPR025705">
    <property type="entry name" value="Beta_hexosaminidase_sua/sub"/>
</dbReference>
<evidence type="ECO:0000313" key="12">
    <source>
        <dbReference type="Proteomes" id="UP000199072"/>
    </source>
</evidence>
<evidence type="ECO:0000259" key="9">
    <source>
        <dbReference type="Pfam" id="PF02838"/>
    </source>
</evidence>
<dbReference type="GO" id="GO:0030203">
    <property type="term" value="P:glycosaminoglycan metabolic process"/>
    <property type="evidence" value="ECO:0007669"/>
    <property type="project" value="TreeGrafter"/>
</dbReference>
<organism evidence="11 12">
    <name type="scientific">Mucilaginibacter pineti</name>
    <dbReference type="NCBI Taxonomy" id="1391627"/>
    <lineage>
        <taxon>Bacteria</taxon>
        <taxon>Pseudomonadati</taxon>
        <taxon>Bacteroidota</taxon>
        <taxon>Sphingobacteriia</taxon>
        <taxon>Sphingobacteriales</taxon>
        <taxon>Sphingobacteriaceae</taxon>
        <taxon>Mucilaginibacter</taxon>
    </lineage>
</organism>
<evidence type="ECO:0000256" key="6">
    <source>
        <dbReference type="PIRSR" id="PIRSR625705-1"/>
    </source>
</evidence>
<dbReference type="GO" id="GO:0016788">
    <property type="term" value="F:hydrolase activity, acting on ester bonds"/>
    <property type="evidence" value="ECO:0007669"/>
    <property type="project" value="UniProtKB-ARBA"/>
</dbReference>
<proteinExistence type="inferred from homology"/>
<feature type="active site" description="Proton donor" evidence="6">
    <location>
        <position position="497"/>
    </location>
</feature>
<dbReference type="Pfam" id="PF00728">
    <property type="entry name" value="Glyco_hydro_20"/>
    <property type="match status" value="1"/>
</dbReference>
<dbReference type="Pfam" id="PF02838">
    <property type="entry name" value="Glyco_hydro_20b"/>
    <property type="match status" value="1"/>
</dbReference>
<feature type="domain" description="SGNH hydrolase-type esterase" evidence="10">
    <location>
        <begin position="57"/>
        <end position="216"/>
    </location>
</feature>
<keyword evidence="4 11" id="KW-0378">Hydrolase</keyword>
<feature type="chain" id="PRO_5011580246" description="beta-N-acetylhexosaminidase" evidence="7">
    <location>
        <begin position="25"/>
        <end position="853"/>
    </location>
</feature>
<evidence type="ECO:0000259" key="10">
    <source>
        <dbReference type="Pfam" id="PF13472"/>
    </source>
</evidence>
<feature type="domain" description="Glycoside hydrolase family 20 catalytic" evidence="8">
    <location>
        <begin position="358"/>
        <end position="459"/>
    </location>
</feature>
<dbReference type="SUPFAM" id="SSF52266">
    <property type="entry name" value="SGNH hydrolase"/>
    <property type="match status" value="1"/>
</dbReference>
<dbReference type="OrthoDB" id="1006965at2"/>
<dbReference type="GO" id="GO:0004563">
    <property type="term" value="F:beta-N-acetylhexosaminidase activity"/>
    <property type="evidence" value="ECO:0007669"/>
    <property type="project" value="UniProtKB-EC"/>
</dbReference>
<comment type="catalytic activity">
    <reaction evidence="1">
        <text>Hydrolysis of terminal non-reducing N-acetyl-D-hexosamine residues in N-acetyl-beta-D-hexosaminides.</text>
        <dbReference type="EC" id="3.2.1.52"/>
    </reaction>
</comment>
<sequence length="853" mass="96524">MAGKRIFAICCCLLICRLMAGAQAKLPIYPDSLFSTYYQQRVTHFKTLPQTTGDIIFLGNSITDGAEWNELFGDDHIKNRGISGDVTTGVIARLPEVARRRPAKIFLLIGVNDLSRNITPDSVVKNIMLIAGYLHEASPATEVYVQSILPVNKIYNKFGTHTGKSAQIAEINSKLQHMAVSHHYVYINIHDAFCGADGLLRADLTNDGLHLKGEGYLLWKHLLYPYVFNFQPKPALLPLPQSLKWMPGLFSFYKCSTIIADKGLVNEAGILEQLLKANGAQSISRDSAGGKPYIRLTLAKVKAPQHPEEAYHLRITERYVQITANTSHGIFNGIQTLMQLLRDNAALDACDITDWPAFAWRGYMVDAGRNYQSVELLKQQIAIMALYKLNVFHFHITEDIAWRLAIKKYPQLTLPENMLRDKGRFYSKQDIQDLQLFCKERHIEFVPEIDMPGHSEAFKRTFHVSMQSDTGISILKDIIREVCETYKPAYLHIGGDEVKISNPGFLPEICRTVEKYGVKTIGWSPGGNIPASTIRQLWMDEGATDKALKYIDSRYLYLNHMDPFESVITLFYRMIGSVPVGNNNVLGGEICLWNDRAVSKQEDVLTMNPAYPAMLAFAERGWKGGGQPGLIVTIASADTAALNNFREFENRLLDQKQQFFKGLPFPYYRQANMEWAFYGPYKNAGDVTTKFKPETDTSFNDTASFTAIGGTLILRHWWYPQVKGLLAHPQENTTWYATTKIWSNEAGYKDCWIGFNNFSRSYDTDTPGPDSWDNKQSAVWVNGNLINPPAWKYAGRKGNLEAPLIDEGYEYRQPARILLKQGWNKILVKLPVGSFKENGFGNPVKWMFTFLPF</sequence>
<dbReference type="Pfam" id="PF13472">
    <property type="entry name" value="Lipase_GDSL_2"/>
    <property type="match status" value="1"/>
</dbReference>
<dbReference type="InterPro" id="IPR015883">
    <property type="entry name" value="Glyco_hydro_20_cat"/>
</dbReference>
<dbReference type="InterPro" id="IPR036514">
    <property type="entry name" value="SGNH_hydro_sf"/>
</dbReference>
<evidence type="ECO:0000256" key="2">
    <source>
        <dbReference type="ARBA" id="ARBA00006285"/>
    </source>
</evidence>
<keyword evidence="7" id="KW-0732">Signal</keyword>
<dbReference type="InterPro" id="IPR015882">
    <property type="entry name" value="HEX_bac_N"/>
</dbReference>
<dbReference type="GO" id="GO:0005975">
    <property type="term" value="P:carbohydrate metabolic process"/>
    <property type="evidence" value="ECO:0007669"/>
    <property type="project" value="InterPro"/>
</dbReference>
<evidence type="ECO:0000256" key="3">
    <source>
        <dbReference type="ARBA" id="ARBA00012663"/>
    </source>
</evidence>
<evidence type="ECO:0000256" key="1">
    <source>
        <dbReference type="ARBA" id="ARBA00001231"/>
    </source>
</evidence>